<organism evidence="1 2">
    <name type="scientific">Parvibaculum lavamentivorans (strain DS-1 / DSM 13023 / NCIMB 13966)</name>
    <dbReference type="NCBI Taxonomy" id="402881"/>
    <lineage>
        <taxon>Bacteria</taxon>
        <taxon>Pseudomonadati</taxon>
        <taxon>Pseudomonadota</taxon>
        <taxon>Alphaproteobacteria</taxon>
        <taxon>Hyphomicrobiales</taxon>
        <taxon>Parvibaculaceae</taxon>
        <taxon>Parvibaculum</taxon>
    </lineage>
</organism>
<keyword evidence="2" id="KW-1185">Reference proteome</keyword>
<dbReference type="EMBL" id="CP000774">
    <property type="protein sequence ID" value="ABS61832.1"/>
    <property type="molecule type" value="Genomic_DNA"/>
</dbReference>
<evidence type="ECO:0000313" key="1">
    <source>
        <dbReference type="EMBL" id="ABS61832.1"/>
    </source>
</evidence>
<gene>
    <name evidence="1" type="ordered locus">Plav_0209</name>
</gene>
<dbReference type="HOGENOM" id="CLU_2466223_0_0_5"/>
<dbReference type="STRING" id="402881.Plav_0209"/>
<dbReference type="KEGG" id="pla:Plav_0209"/>
<accession>A7HPJ9</accession>
<dbReference type="AlphaFoldDB" id="A7HPJ9"/>
<sequence length="88" mass="10270">MCVHDKTGEQMAISTIWRRLSGRKRRRRSFYESSDVMRRAIETTGPVDMCLYSDDELRRVLETDMGALRRQAAAQELANRASRARHQL</sequence>
<dbReference type="Proteomes" id="UP000006377">
    <property type="component" value="Chromosome"/>
</dbReference>
<evidence type="ECO:0000313" key="2">
    <source>
        <dbReference type="Proteomes" id="UP000006377"/>
    </source>
</evidence>
<reference evidence="1 2" key="1">
    <citation type="journal article" date="2011" name="Stand. Genomic Sci.">
        <title>Complete genome sequence of Parvibaculum lavamentivorans type strain (DS-1(T)).</title>
        <authorList>
            <person name="Schleheck D."/>
            <person name="Weiss M."/>
            <person name="Pitluck S."/>
            <person name="Bruce D."/>
            <person name="Land M.L."/>
            <person name="Han S."/>
            <person name="Saunders E."/>
            <person name="Tapia R."/>
            <person name="Detter C."/>
            <person name="Brettin T."/>
            <person name="Han J."/>
            <person name="Woyke T."/>
            <person name="Goodwin L."/>
            <person name="Pennacchio L."/>
            <person name="Nolan M."/>
            <person name="Cook A.M."/>
            <person name="Kjelleberg S."/>
            <person name="Thomas T."/>
        </authorList>
    </citation>
    <scope>NUCLEOTIDE SEQUENCE [LARGE SCALE GENOMIC DNA]</scope>
    <source>
        <strain evidence="2">DS-1 / DSM 13023 / NCIMB 13966</strain>
    </source>
</reference>
<name>A7HPJ9_PARL1</name>
<proteinExistence type="predicted"/>
<protein>
    <submittedName>
        <fullName evidence="1">Uncharacterized protein</fullName>
    </submittedName>
</protein>